<evidence type="ECO:0000313" key="3">
    <source>
        <dbReference type="EMBL" id="TFZ83024.1"/>
    </source>
</evidence>
<dbReference type="PROSITE" id="PS51354">
    <property type="entry name" value="GLUTAREDOXIN_2"/>
    <property type="match status" value="1"/>
</dbReference>
<dbReference type="InterPro" id="IPR050983">
    <property type="entry name" value="GST_Omega/HSP26"/>
</dbReference>
<dbReference type="PANTHER" id="PTHR43968:SF6">
    <property type="entry name" value="GLUTATHIONE S-TRANSFERASE OMEGA"/>
    <property type="match status" value="1"/>
</dbReference>
<dbReference type="PROSITE" id="PS50404">
    <property type="entry name" value="GST_NTER"/>
    <property type="match status" value="1"/>
</dbReference>
<dbReference type="InterPro" id="IPR036282">
    <property type="entry name" value="Glutathione-S-Trfase_C_sf"/>
</dbReference>
<dbReference type="SUPFAM" id="SSF52833">
    <property type="entry name" value="Thioredoxin-like"/>
    <property type="match status" value="1"/>
</dbReference>
<reference evidence="3 4" key="1">
    <citation type="journal article" date="2019" name="ISME J.">
        <title>Candidatus Macondimonas diazotrophica, a novel gammaproteobacterial genus dominating crude-oil-contaminated coastal sediments.</title>
        <authorList>
            <person name="Karthikeyan S."/>
            <person name="Konstantinidis K."/>
        </authorList>
    </citation>
    <scope>NUCLEOTIDE SEQUENCE [LARGE SCALE GENOMIC DNA]</scope>
    <source>
        <strain evidence="3 4">KTK01</strain>
    </source>
</reference>
<sequence>MGSTVSRRSSMTLFSKANCLDCHRVRLVLAEKGVSCEIVYPDPERIHEDLLDLSPYGSVPTLVDRDLVLYDGRIILEYLDERFPHPPLMPVDPASRARFRLAMLRMERDWYSVAENLMALSGSAERTALIQKLQDSLKETQRLFASPPYFLGHDFSLVDITMAPLLWRLEQFGIDWTPETKILREYAERIFQRPAFGRSLSGQEGTMRALSF</sequence>
<accession>A0A4Z0F9H0</accession>
<dbReference type="InterPro" id="IPR036249">
    <property type="entry name" value="Thioredoxin-like_sf"/>
</dbReference>
<evidence type="ECO:0000259" key="1">
    <source>
        <dbReference type="PROSITE" id="PS50404"/>
    </source>
</evidence>
<protein>
    <submittedName>
        <fullName evidence="3">Stringent starvation protein A</fullName>
    </submittedName>
</protein>
<dbReference type="OrthoDB" id="9781431at2"/>
<dbReference type="Proteomes" id="UP000297890">
    <property type="component" value="Unassembled WGS sequence"/>
</dbReference>
<gene>
    <name evidence="3" type="primary">sspA</name>
    <name evidence="3" type="ORF">E4680_05125</name>
</gene>
<proteinExistence type="predicted"/>
<dbReference type="GO" id="GO:0005737">
    <property type="term" value="C:cytoplasm"/>
    <property type="evidence" value="ECO:0007669"/>
    <property type="project" value="TreeGrafter"/>
</dbReference>
<dbReference type="RefSeq" id="WP_135281324.1">
    <property type="nucleotide sequence ID" value="NZ_SRIO01000005.1"/>
</dbReference>
<name>A0A4Z0F9H0_9GAMM</name>
<feature type="domain" description="GST C-terminal" evidence="2">
    <location>
        <begin position="92"/>
        <end position="212"/>
    </location>
</feature>
<keyword evidence="4" id="KW-1185">Reference proteome</keyword>
<evidence type="ECO:0000259" key="2">
    <source>
        <dbReference type="PROSITE" id="PS50405"/>
    </source>
</evidence>
<dbReference type="InterPro" id="IPR004045">
    <property type="entry name" value="Glutathione_S-Trfase_N"/>
</dbReference>
<dbReference type="SFLD" id="SFLDS00019">
    <property type="entry name" value="Glutathione_Transferase_(cytos"/>
    <property type="match status" value="1"/>
</dbReference>
<organism evidence="3 4">
    <name type="scientific">Candidatus Macondimonas diazotrophica</name>
    <dbReference type="NCBI Taxonomy" id="2305248"/>
    <lineage>
        <taxon>Bacteria</taxon>
        <taxon>Pseudomonadati</taxon>
        <taxon>Pseudomonadota</taxon>
        <taxon>Gammaproteobacteria</taxon>
        <taxon>Chromatiales</taxon>
        <taxon>Ectothiorhodospiraceae</taxon>
        <taxon>Candidatus Macondimonas</taxon>
    </lineage>
</organism>
<dbReference type="SFLD" id="SFLDG00358">
    <property type="entry name" value="Main_(cytGST)"/>
    <property type="match status" value="1"/>
</dbReference>
<dbReference type="Gene3D" id="1.20.1050.10">
    <property type="match status" value="1"/>
</dbReference>
<comment type="caution">
    <text evidence="3">The sequence shown here is derived from an EMBL/GenBank/DDBJ whole genome shotgun (WGS) entry which is preliminary data.</text>
</comment>
<dbReference type="SUPFAM" id="SSF47616">
    <property type="entry name" value="GST C-terminal domain-like"/>
    <property type="match status" value="1"/>
</dbReference>
<dbReference type="PANTHER" id="PTHR43968">
    <property type="match status" value="1"/>
</dbReference>
<dbReference type="Pfam" id="PF13417">
    <property type="entry name" value="GST_N_3"/>
    <property type="match status" value="1"/>
</dbReference>
<dbReference type="EMBL" id="SRIO01000005">
    <property type="protein sequence ID" value="TFZ83024.1"/>
    <property type="molecule type" value="Genomic_DNA"/>
</dbReference>
<evidence type="ECO:0000313" key="4">
    <source>
        <dbReference type="Proteomes" id="UP000297890"/>
    </source>
</evidence>
<dbReference type="InterPro" id="IPR010987">
    <property type="entry name" value="Glutathione-S-Trfase_C-like"/>
</dbReference>
<dbReference type="Gene3D" id="3.40.30.10">
    <property type="entry name" value="Glutaredoxin"/>
    <property type="match status" value="1"/>
</dbReference>
<feature type="domain" description="GST N-terminal" evidence="1">
    <location>
        <begin position="9"/>
        <end position="87"/>
    </location>
</feature>
<dbReference type="AlphaFoldDB" id="A0A4Z0F9H0"/>
<dbReference type="InterPro" id="IPR040079">
    <property type="entry name" value="Glutathione_S-Trfase"/>
</dbReference>
<dbReference type="PROSITE" id="PS50405">
    <property type="entry name" value="GST_CTER"/>
    <property type="match status" value="1"/>
</dbReference>
<dbReference type="Pfam" id="PF13410">
    <property type="entry name" value="GST_C_2"/>
    <property type="match status" value="1"/>
</dbReference>